<dbReference type="PROSITE" id="PS52035">
    <property type="entry name" value="PEPTIDASE_M14"/>
    <property type="match status" value="1"/>
</dbReference>
<dbReference type="GO" id="GO:0004181">
    <property type="term" value="F:metallocarboxypeptidase activity"/>
    <property type="evidence" value="ECO:0007669"/>
    <property type="project" value="InterPro"/>
</dbReference>
<keyword evidence="5" id="KW-0479">Metal-binding</keyword>
<evidence type="ECO:0000313" key="13">
    <source>
        <dbReference type="EMBL" id="AIG55895.1"/>
    </source>
</evidence>
<accession>A0A0A7CN59</accession>
<feature type="signal peptide" evidence="11">
    <location>
        <begin position="1"/>
        <end position="27"/>
    </location>
</feature>
<evidence type="ECO:0000256" key="5">
    <source>
        <dbReference type="ARBA" id="ARBA00022723"/>
    </source>
</evidence>
<evidence type="ECO:0000256" key="6">
    <source>
        <dbReference type="ARBA" id="ARBA00022729"/>
    </source>
</evidence>
<evidence type="ECO:0000313" key="15">
    <source>
        <dbReference type="Proteomes" id="UP000243579"/>
    </source>
</evidence>
<keyword evidence="9" id="KW-0482">Metalloprotease</keyword>
<evidence type="ECO:0000256" key="1">
    <source>
        <dbReference type="ARBA" id="ARBA00001947"/>
    </source>
</evidence>
<dbReference type="GO" id="GO:0005615">
    <property type="term" value="C:extracellular space"/>
    <property type="evidence" value="ECO:0007669"/>
    <property type="project" value="TreeGrafter"/>
</dbReference>
<feature type="chain" id="PRO_5002037048" evidence="11">
    <location>
        <begin position="28"/>
        <end position="350"/>
    </location>
</feature>
<sequence length="350" mass="38209">MAPVGTLLATLAALLLAVASFPADVLTNRACASKFPIASPVERGRASFNDFFRCFRPGNVIASFLDGLVDAHPQLLRKVSVASTVQNATVAGYRLSLSESTDRPAIYVQSGLHAREWSAISSTIFALTTLLDDANAGSMAPAAFDWVFVPLVNVDGYEVSWTTNRLQRKNAAGVDLNRNYPSPYVNPSPAATFDEDYAGPAPWSEPETRGIKNFVEDRAFAGFVDVHSYGGSILLPYGDTATPHKDAAQYALLGRDMKEAMAHVNGSYSVQFSWELYVAYGGFQEYVARAFDKPSITIEMRGDDFIVPAATIVQRGRELHRGLVQFAKEIQRFGDNHDHNFTTAGRAKLN</sequence>
<dbReference type="EMBL" id="KM038434">
    <property type="protein sequence ID" value="AIG55895.1"/>
    <property type="molecule type" value="Genomic_DNA"/>
</dbReference>
<keyword evidence="15" id="KW-1185">Reference proteome</keyword>
<comment type="cofactor">
    <cofactor evidence="1">
        <name>Zn(2+)</name>
        <dbReference type="ChEBI" id="CHEBI:29105"/>
    </cofactor>
</comment>
<evidence type="ECO:0000313" key="14">
    <source>
        <dbReference type="EMBL" id="OQR93086.1"/>
    </source>
</evidence>
<keyword evidence="4" id="KW-0645">Protease</keyword>
<feature type="active site" description="Proton donor/acceptor" evidence="10">
    <location>
        <position position="299"/>
    </location>
</feature>
<dbReference type="PANTHER" id="PTHR11705">
    <property type="entry name" value="PROTEASE FAMILY M14 CARBOXYPEPTIDASE A,B"/>
    <property type="match status" value="1"/>
</dbReference>
<dbReference type="AlphaFoldDB" id="A0A0A7CN59"/>
<dbReference type="Proteomes" id="UP000243579">
    <property type="component" value="Unassembled WGS sequence"/>
</dbReference>
<proteinExistence type="inferred from homology"/>
<evidence type="ECO:0000256" key="3">
    <source>
        <dbReference type="ARBA" id="ARBA00022645"/>
    </source>
</evidence>
<dbReference type="PANTHER" id="PTHR11705:SF143">
    <property type="entry name" value="SLL0236 PROTEIN"/>
    <property type="match status" value="1"/>
</dbReference>
<keyword evidence="8" id="KW-0862">Zinc</keyword>
<dbReference type="InterPro" id="IPR000834">
    <property type="entry name" value="Peptidase_M14"/>
</dbReference>
<name>A0A0A7CN59_ACHHY</name>
<evidence type="ECO:0000256" key="2">
    <source>
        <dbReference type="ARBA" id="ARBA00005988"/>
    </source>
</evidence>
<evidence type="ECO:0000256" key="8">
    <source>
        <dbReference type="ARBA" id="ARBA00022833"/>
    </source>
</evidence>
<reference evidence="13 15" key="1">
    <citation type="journal article" date="2014" name="Genome Biol. Evol.">
        <title>The secreted proteins of Achlya hypogyna and Thraustotheca clavata identify the ancestral oomycete secretome and reveal gene acquisitions by horizontal gene transfer.</title>
        <authorList>
            <person name="Misner I."/>
            <person name="Blouin N."/>
            <person name="Leonard G."/>
            <person name="Richards T.A."/>
            <person name="Lane C.E."/>
        </authorList>
    </citation>
    <scope>NUCLEOTIDE SEQUENCE</scope>
    <source>
        <strain evidence="13 15">ATCC 48635</strain>
    </source>
</reference>
<dbReference type="Gene3D" id="3.40.630.10">
    <property type="entry name" value="Zn peptidases"/>
    <property type="match status" value="1"/>
</dbReference>
<comment type="similarity">
    <text evidence="2 10">Belongs to the peptidase M14 family.</text>
</comment>
<dbReference type="SMART" id="SM00631">
    <property type="entry name" value="Zn_pept"/>
    <property type="match status" value="1"/>
</dbReference>
<dbReference type="OrthoDB" id="3626597at2759"/>
<evidence type="ECO:0000256" key="7">
    <source>
        <dbReference type="ARBA" id="ARBA00022801"/>
    </source>
</evidence>
<evidence type="ECO:0000256" key="11">
    <source>
        <dbReference type="SAM" id="SignalP"/>
    </source>
</evidence>
<keyword evidence="3 14" id="KW-0121">Carboxypeptidase</keyword>
<dbReference type="Pfam" id="PF00246">
    <property type="entry name" value="Peptidase_M14"/>
    <property type="match status" value="1"/>
</dbReference>
<dbReference type="FunFam" id="3.40.630.10:FF:000084">
    <property type="entry name" value="Carboxypeptidase B2"/>
    <property type="match status" value="1"/>
</dbReference>
<evidence type="ECO:0000256" key="9">
    <source>
        <dbReference type="ARBA" id="ARBA00023049"/>
    </source>
</evidence>
<organism evidence="13">
    <name type="scientific">Achlya hypogyna</name>
    <name type="common">Oomycete</name>
    <name type="synonym">Protoachlya hypogyna</name>
    <dbReference type="NCBI Taxonomy" id="1202772"/>
    <lineage>
        <taxon>Eukaryota</taxon>
        <taxon>Sar</taxon>
        <taxon>Stramenopiles</taxon>
        <taxon>Oomycota</taxon>
        <taxon>Saprolegniomycetes</taxon>
        <taxon>Saprolegniales</taxon>
        <taxon>Achlyaceae</taxon>
        <taxon>Achlya</taxon>
    </lineage>
</organism>
<evidence type="ECO:0000256" key="4">
    <source>
        <dbReference type="ARBA" id="ARBA00022670"/>
    </source>
</evidence>
<feature type="domain" description="Peptidase M14" evidence="12">
    <location>
        <begin position="54"/>
        <end position="330"/>
    </location>
</feature>
<keyword evidence="6 11" id="KW-0732">Signal</keyword>
<evidence type="ECO:0000259" key="12">
    <source>
        <dbReference type="PROSITE" id="PS52035"/>
    </source>
</evidence>
<dbReference type="GO" id="GO:0008270">
    <property type="term" value="F:zinc ion binding"/>
    <property type="evidence" value="ECO:0007669"/>
    <property type="project" value="InterPro"/>
</dbReference>
<keyword evidence="7" id="KW-0378">Hydrolase</keyword>
<evidence type="ECO:0000256" key="10">
    <source>
        <dbReference type="PROSITE-ProRule" id="PRU01379"/>
    </source>
</evidence>
<dbReference type="GO" id="GO:0006508">
    <property type="term" value="P:proteolysis"/>
    <property type="evidence" value="ECO:0007669"/>
    <property type="project" value="UniProtKB-KW"/>
</dbReference>
<dbReference type="SUPFAM" id="SSF53187">
    <property type="entry name" value="Zn-dependent exopeptidases"/>
    <property type="match status" value="1"/>
</dbReference>
<dbReference type="PRINTS" id="PR00765">
    <property type="entry name" value="CRBOXYPTASEA"/>
</dbReference>
<dbReference type="EMBL" id="JNBR01000430">
    <property type="protein sequence ID" value="OQR93086.1"/>
    <property type="molecule type" value="Genomic_DNA"/>
</dbReference>
<gene>
    <name evidence="14" type="ORF">ACHHYP_02951</name>
</gene>
<protein>
    <submittedName>
        <fullName evidence="14">Carboxypeptidase</fullName>
    </submittedName>
    <submittedName>
        <fullName evidence="13">Secreted protein</fullName>
    </submittedName>
</protein>